<feature type="compositionally biased region" description="Acidic residues" evidence="1">
    <location>
        <begin position="243"/>
        <end position="264"/>
    </location>
</feature>
<feature type="compositionally biased region" description="Low complexity" evidence="1">
    <location>
        <begin position="120"/>
        <end position="133"/>
    </location>
</feature>
<feature type="domain" description="BSD" evidence="2">
    <location>
        <begin position="168"/>
        <end position="220"/>
    </location>
</feature>
<dbReference type="OrthoDB" id="73788at2759"/>
<protein>
    <recommendedName>
        <fullName evidence="2">BSD domain-containing protein</fullName>
    </recommendedName>
</protein>
<name>A0A9D5B1N5_PEA</name>
<dbReference type="InterPro" id="IPR005607">
    <property type="entry name" value="BSD_dom"/>
</dbReference>
<evidence type="ECO:0000313" key="4">
    <source>
        <dbReference type="Proteomes" id="UP001058974"/>
    </source>
</evidence>
<dbReference type="PANTHER" id="PTHR16019:SF5">
    <property type="entry name" value="BSD DOMAIN-CONTAINING PROTEIN 1"/>
    <property type="match status" value="1"/>
</dbReference>
<dbReference type="SMART" id="SM00751">
    <property type="entry name" value="BSD"/>
    <property type="match status" value="1"/>
</dbReference>
<dbReference type="EMBL" id="JAMSHJ010000003">
    <property type="protein sequence ID" value="KAI5426785.1"/>
    <property type="molecule type" value="Genomic_DNA"/>
</dbReference>
<accession>A0A9D5B1N5</accession>
<reference evidence="3 4" key="1">
    <citation type="journal article" date="2022" name="Nat. Genet.">
        <title>Improved pea reference genome and pan-genome highlight genomic features and evolutionary characteristics.</title>
        <authorList>
            <person name="Yang T."/>
            <person name="Liu R."/>
            <person name="Luo Y."/>
            <person name="Hu S."/>
            <person name="Wang D."/>
            <person name="Wang C."/>
            <person name="Pandey M.K."/>
            <person name="Ge S."/>
            <person name="Xu Q."/>
            <person name="Li N."/>
            <person name="Li G."/>
            <person name="Huang Y."/>
            <person name="Saxena R.K."/>
            <person name="Ji Y."/>
            <person name="Li M."/>
            <person name="Yan X."/>
            <person name="He Y."/>
            <person name="Liu Y."/>
            <person name="Wang X."/>
            <person name="Xiang C."/>
            <person name="Varshney R.K."/>
            <person name="Ding H."/>
            <person name="Gao S."/>
            <person name="Zong X."/>
        </authorList>
    </citation>
    <scope>NUCLEOTIDE SEQUENCE [LARGE SCALE GENOMIC DNA]</scope>
    <source>
        <strain evidence="3 4">cv. Zhongwan 6</strain>
    </source>
</reference>
<feature type="region of interest" description="Disordered" evidence="1">
    <location>
        <begin position="1"/>
        <end position="35"/>
    </location>
</feature>
<feature type="compositionally biased region" description="Gly residues" evidence="1">
    <location>
        <begin position="269"/>
        <end position="278"/>
    </location>
</feature>
<feature type="region of interest" description="Disordered" evidence="1">
    <location>
        <begin position="383"/>
        <end position="424"/>
    </location>
</feature>
<dbReference type="PANTHER" id="PTHR16019">
    <property type="entry name" value="SYNAPSE-ASSOCIATED PROTEIN"/>
    <property type="match status" value="1"/>
</dbReference>
<feature type="compositionally biased region" description="Acidic residues" evidence="1">
    <location>
        <begin position="405"/>
        <end position="424"/>
    </location>
</feature>
<keyword evidence="4" id="KW-1185">Reference proteome</keyword>
<dbReference type="AlphaFoldDB" id="A0A9D5B1N5"/>
<feature type="compositionally biased region" description="Basic and acidic residues" evidence="1">
    <location>
        <begin position="282"/>
        <end position="365"/>
    </location>
</feature>
<dbReference type="Gene3D" id="1.10.3970.10">
    <property type="entry name" value="BSD domain"/>
    <property type="match status" value="1"/>
</dbReference>
<dbReference type="SUPFAM" id="SSF140383">
    <property type="entry name" value="BSD domain-like"/>
    <property type="match status" value="1"/>
</dbReference>
<dbReference type="InterPro" id="IPR035925">
    <property type="entry name" value="BSD_dom_sf"/>
</dbReference>
<gene>
    <name evidence="3" type="ORF">KIW84_032276</name>
</gene>
<dbReference type="Pfam" id="PF03909">
    <property type="entry name" value="BSD"/>
    <property type="match status" value="1"/>
</dbReference>
<evidence type="ECO:0000259" key="2">
    <source>
        <dbReference type="PROSITE" id="PS50858"/>
    </source>
</evidence>
<feature type="region of interest" description="Disordered" evidence="1">
    <location>
        <begin position="110"/>
        <end position="133"/>
    </location>
</feature>
<feature type="compositionally biased region" description="Polar residues" evidence="1">
    <location>
        <begin position="12"/>
        <end position="33"/>
    </location>
</feature>
<dbReference type="GO" id="GO:0005737">
    <property type="term" value="C:cytoplasm"/>
    <property type="evidence" value="ECO:0007669"/>
    <property type="project" value="TreeGrafter"/>
</dbReference>
<evidence type="ECO:0000313" key="3">
    <source>
        <dbReference type="EMBL" id="KAI5426785.1"/>
    </source>
</evidence>
<feature type="region of interest" description="Disordered" evidence="1">
    <location>
        <begin position="243"/>
        <end position="369"/>
    </location>
</feature>
<proteinExistence type="predicted"/>
<comment type="caution">
    <text evidence="3">The sequence shown here is derived from an EMBL/GenBank/DDBJ whole genome shotgun (WGS) entry which is preliminary data.</text>
</comment>
<dbReference type="PROSITE" id="PS50858">
    <property type="entry name" value="BSD"/>
    <property type="match status" value="1"/>
</dbReference>
<dbReference type="Gramene" id="Psat03G0227600-T1">
    <property type="protein sequence ID" value="KAI5426785.1"/>
    <property type="gene ID" value="KIW84_032276"/>
</dbReference>
<dbReference type="InterPro" id="IPR051494">
    <property type="entry name" value="BSD_domain-containing"/>
</dbReference>
<evidence type="ECO:0000256" key="1">
    <source>
        <dbReference type="SAM" id="MobiDB-lite"/>
    </source>
</evidence>
<dbReference type="Gramene" id="PSAT_LOCUS13403_t1">
    <property type="protein sequence ID" value="CAL5193597.1"/>
    <property type="gene ID" value="PSAT_LOCUS13403"/>
</dbReference>
<dbReference type="Proteomes" id="UP001058974">
    <property type="component" value="Chromosome 3"/>
</dbReference>
<sequence>MSFFKSVFSDDPNPSGSQESNNAPHSESPNAPVSPSGAWNFGSLIKTLSEKSETVIEVYRRDLHEFGTGLKKEIEVAHGSLETVGHVIDRFGNTVIKGTTQIISQGKDAILDSDSDSDSDNSNNNKNKKQSSVNSKLYNRFDSQVRAIQGDPKTFTAEPLDLERYNKWKLDFSLEGKNEEMEGFLKENEAMDSVYKMVVPNVVDSETFWLRYYYKLYKVKKAEDVRAGLVRRMSRVDEEELSWDVEDDKYDDNEDDDDDDDDDEKNGREGGNFYGNGVVGIKRLDDSSEEETKVEKRNSLSENKMKEESKVDDNLEVVQEKGNGRQVDDGKDSVVDSDKRMTVESNVGDKKSLPVVSRDKEHEEVEEKDLEWDEIEELGRFDEKKAMGNGSPSKIDIRKRLSSAAEEEDLSWDIEDDDDELTKA</sequence>
<organism evidence="3 4">
    <name type="scientific">Pisum sativum</name>
    <name type="common">Garden pea</name>
    <name type="synonym">Lathyrus oleraceus</name>
    <dbReference type="NCBI Taxonomy" id="3888"/>
    <lineage>
        <taxon>Eukaryota</taxon>
        <taxon>Viridiplantae</taxon>
        <taxon>Streptophyta</taxon>
        <taxon>Embryophyta</taxon>
        <taxon>Tracheophyta</taxon>
        <taxon>Spermatophyta</taxon>
        <taxon>Magnoliopsida</taxon>
        <taxon>eudicotyledons</taxon>
        <taxon>Gunneridae</taxon>
        <taxon>Pentapetalae</taxon>
        <taxon>rosids</taxon>
        <taxon>fabids</taxon>
        <taxon>Fabales</taxon>
        <taxon>Fabaceae</taxon>
        <taxon>Papilionoideae</taxon>
        <taxon>50 kb inversion clade</taxon>
        <taxon>NPAAA clade</taxon>
        <taxon>Hologalegina</taxon>
        <taxon>IRL clade</taxon>
        <taxon>Fabeae</taxon>
        <taxon>Lathyrus</taxon>
    </lineage>
</organism>